<reference evidence="1" key="2">
    <citation type="submission" date="2020-11" db="EMBL/GenBank/DDBJ databases">
        <authorList>
            <person name="McCartney M.A."/>
            <person name="Auch B."/>
            <person name="Kono T."/>
            <person name="Mallez S."/>
            <person name="Becker A."/>
            <person name="Gohl D.M."/>
            <person name="Silverstein K.A.T."/>
            <person name="Koren S."/>
            <person name="Bechman K.B."/>
            <person name="Herman A."/>
            <person name="Abrahante J.E."/>
            <person name="Garbe J."/>
        </authorList>
    </citation>
    <scope>NUCLEOTIDE SEQUENCE</scope>
    <source>
        <strain evidence="1">Duluth1</strain>
        <tissue evidence="1">Whole animal</tissue>
    </source>
</reference>
<organism evidence="1 2">
    <name type="scientific">Dreissena polymorpha</name>
    <name type="common">Zebra mussel</name>
    <name type="synonym">Mytilus polymorpha</name>
    <dbReference type="NCBI Taxonomy" id="45954"/>
    <lineage>
        <taxon>Eukaryota</taxon>
        <taxon>Metazoa</taxon>
        <taxon>Spiralia</taxon>
        <taxon>Lophotrochozoa</taxon>
        <taxon>Mollusca</taxon>
        <taxon>Bivalvia</taxon>
        <taxon>Autobranchia</taxon>
        <taxon>Heteroconchia</taxon>
        <taxon>Euheterodonta</taxon>
        <taxon>Imparidentia</taxon>
        <taxon>Neoheterodontei</taxon>
        <taxon>Myida</taxon>
        <taxon>Dreissenoidea</taxon>
        <taxon>Dreissenidae</taxon>
        <taxon>Dreissena</taxon>
    </lineage>
</organism>
<gene>
    <name evidence="1" type="ORF">DPMN_015263</name>
</gene>
<dbReference type="AlphaFoldDB" id="A0A9D4NCB8"/>
<comment type="caution">
    <text evidence="1">The sequence shown here is derived from an EMBL/GenBank/DDBJ whole genome shotgun (WGS) entry which is preliminary data.</text>
</comment>
<dbReference type="EMBL" id="JAIWYP010000001">
    <property type="protein sequence ID" value="KAH3891174.1"/>
    <property type="molecule type" value="Genomic_DNA"/>
</dbReference>
<keyword evidence="2" id="KW-1185">Reference proteome</keyword>
<evidence type="ECO:0000313" key="1">
    <source>
        <dbReference type="EMBL" id="KAH3891174.1"/>
    </source>
</evidence>
<sequence>MKQMTDASFNSITVDDLFQEYLDTNLVERCSLVKVWKCSISTYYGNGSEALYNILSVDFKIVELGYPTVYIPRGGETFFNFTVNLPLLCDGNEDCYLELQLFDETDNYNCQDATVAVKSNKTCGNRIQGEKRGGSKPGLQKSYQGSMRLTTKNNKKYKLRNFSL</sequence>
<accession>A0A9D4NCB8</accession>
<proteinExistence type="predicted"/>
<dbReference type="Proteomes" id="UP000828390">
    <property type="component" value="Unassembled WGS sequence"/>
</dbReference>
<evidence type="ECO:0000313" key="2">
    <source>
        <dbReference type="Proteomes" id="UP000828390"/>
    </source>
</evidence>
<name>A0A9D4NCB8_DREPO</name>
<reference evidence="1" key="1">
    <citation type="journal article" date="2019" name="bioRxiv">
        <title>The Genome of the Zebra Mussel, Dreissena polymorpha: A Resource for Invasive Species Research.</title>
        <authorList>
            <person name="McCartney M.A."/>
            <person name="Auch B."/>
            <person name="Kono T."/>
            <person name="Mallez S."/>
            <person name="Zhang Y."/>
            <person name="Obille A."/>
            <person name="Becker A."/>
            <person name="Abrahante J.E."/>
            <person name="Garbe J."/>
            <person name="Badalamenti J.P."/>
            <person name="Herman A."/>
            <person name="Mangelson H."/>
            <person name="Liachko I."/>
            <person name="Sullivan S."/>
            <person name="Sone E.D."/>
            <person name="Koren S."/>
            <person name="Silverstein K.A.T."/>
            <person name="Beckman K.B."/>
            <person name="Gohl D.M."/>
        </authorList>
    </citation>
    <scope>NUCLEOTIDE SEQUENCE</scope>
    <source>
        <strain evidence="1">Duluth1</strain>
        <tissue evidence="1">Whole animal</tissue>
    </source>
</reference>
<protein>
    <submittedName>
        <fullName evidence="1">Uncharacterized protein</fullName>
    </submittedName>
</protein>